<sequence length="122" mass="13737">MYLMVIILNRPELLKKLLMVMKRNGAKGATVLDSIGQGVIMKSFEEHRPMIASIKKLKEEGLFVNKTILSVIEDKQKLQSIADAVEREIGSFDEDSEMGIMFSVPLNMVRGGKFGRYDGPFE</sequence>
<dbReference type="Gene3D" id="3.30.70.120">
    <property type="match status" value="1"/>
</dbReference>
<dbReference type="GO" id="GO:0006808">
    <property type="term" value="P:regulation of nitrogen utilization"/>
    <property type="evidence" value="ECO:0007669"/>
    <property type="project" value="InterPro"/>
</dbReference>
<reference evidence="2 4" key="2">
    <citation type="submission" date="2019-03" db="EMBL/GenBank/DDBJ databases">
        <title>Genomic Encyclopedia of Type Strains, Phase IV (KMG-IV): sequencing the most valuable type-strain genomes for metagenomic binning, comparative biology and taxonomic classification.</title>
        <authorList>
            <person name="Goeker M."/>
        </authorList>
    </citation>
    <scope>NUCLEOTIDE SEQUENCE [LARGE SCALE GENOMIC DNA]</scope>
    <source>
        <strain evidence="2 4">DSM 13054</strain>
    </source>
</reference>
<dbReference type="InterPro" id="IPR002187">
    <property type="entry name" value="N-reg_PII"/>
</dbReference>
<dbReference type="InterPro" id="IPR015867">
    <property type="entry name" value="N-reg_PII/ATP_PRibTrfase_C"/>
</dbReference>
<name>A0A101E5R0_9THEO</name>
<dbReference type="Pfam" id="PF00543">
    <property type="entry name" value="P-II"/>
    <property type="match status" value="1"/>
</dbReference>
<evidence type="ECO:0000313" key="3">
    <source>
        <dbReference type="Proteomes" id="UP000264445"/>
    </source>
</evidence>
<evidence type="ECO:0000313" key="4">
    <source>
        <dbReference type="Proteomes" id="UP000294886"/>
    </source>
</evidence>
<dbReference type="InterPro" id="IPR011322">
    <property type="entry name" value="N-reg_PII-like_a/b"/>
</dbReference>
<dbReference type="EMBL" id="DOLB01000136">
    <property type="protein sequence ID" value="HBT49925.1"/>
    <property type="molecule type" value="Genomic_DNA"/>
</dbReference>
<organism evidence="2 4">
    <name type="scientific">Caldanaerobacter subterraneus</name>
    <dbReference type="NCBI Taxonomy" id="911092"/>
    <lineage>
        <taxon>Bacteria</taxon>
        <taxon>Bacillati</taxon>
        <taxon>Bacillota</taxon>
        <taxon>Clostridia</taxon>
        <taxon>Thermoanaerobacterales</taxon>
        <taxon>Thermoanaerobacteraceae</taxon>
        <taxon>Caldanaerobacter</taxon>
    </lineage>
</organism>
<reference evidence="1 3" key="1">
    <citation type="journal article" date="2018" name="Nat. Biotechnol.">
        <title>A standardized bacterial taxonomy based on genome phylogeny substantially revises the tree of life.</title>
        <authorList>
            <person name="Parks D.H."/>
            <person name="Chuvochina M."/>
            <person name="Waite D.W."/>
            <person name="Rinke C."/>
            <person name="Skarshewski A."/>
            <person name="Chaumeil P.A."/>
            <person name="Hugenholtz P."/>
        </authorList>
    </citation>
    <scope>NUCLEOTIDE SEQUENCE [LARGE SCALE GENOMIC DNA]</scope>
    <source>
        <strain evidence="1">UBA12544</strain>
    </source>
</reference>
<proteinExistence type="predicted"/>
<dbReference type="RefSeq" id="WP_132039482.1">
    <property type="nucleotide sequence ID" value="NZ_DOLB01000136.1"/>
</dbReference>
<dbReference type="EMBL" id="SLWU01000008">
    <property type="protein sequence ID" value="TCO67010.1"/>
    <property type="molecule type" value="Genomic_DNA"/>
</dbReference>
<evidence type="ECO:0000313" key="2">
    <source>
        <dbReference type="EMBL" id="TCO67010.1"/>
    </source>
</evidence>
<evidence type="ECO:0000313" key="1">
    <source>
        <dbReference type="EMBL" id="HBT49925.1"/>
    </source>
</evidence>
<dbReference type="AlphaFoldDB" id="A0A101E5R0"/>
<comment type="caution">
    <text evidence="2">The sequence shown here is derived from an EMBL/GenBank/DDBJ whole genome shotgun (WGS) entry which is preliminary data.</text>
</comment>
<dbReference type="GO" id="GO:0030234">
    <property type="term" value="F:enzyme regulator activity"/>
    <property type="evidence" value="ECO:0007669"/>
    <property type="project" value="InterPro"/>
</dbReference>
<accession>A0A101E5R0</accession>
<dbReference type="Proteomes" id="UP000264445">
    <property type="component" value="Unassembled WGS sequence"/>
</dbReference>
<gene>
    <name evidence="1" type="ORF">DEA61_08980</name>
    <name evidence="2" type="ORF">EV203_108113</name>
</gene>
<evidence type="ECO:0008006" key="5">
    <source>
        <dbReference type="Google" id="ProtNLM"/>
    </source>
</evidence>
<dbReference type="Proteomes" id="UP000294886">
    <property type="component" value="Unassembled WGS sequence"/>
</dbReference>
<dbReference type="SUPFAM" id="SSF54913">
    <property type="entry name" value="GlnB-like"/>
    <property type="match status" value="1"/>
</dbReference>
<protein>
    <recommendedName>
        <fullName evidence="5">Nitrogen regulatory protein P-II</fullName>
    </recommendedName>
</protein>